<organism evidence="2 3">
    <name type="scientific">Thauera phenolivorans</name>
    <dbReference type="NCBI Taxonomy" id="1792543"/>
    <lineage>
        <taxon>Bacteria</taxon>
        <taxon>Pseudomonadati</taxon>
        <taxon>Pseudomonadota</taxon>
        <taxon>Betaproteobacteria</taxon>
        <taxon>Rhodocyclales</taxon>
        <taxon>Zoogloeaceae</taxon>
        <taxon>Thauera</taxon>
    </lineage>
</organism>
<dbReference type="InterPro" id="IPR050519">
    <property type="entry name" value="Glycosyltransf_28_UgtP"/>
</dbReference>
<dbReference type="SUPFAM" id="SSF53756">
    <property type="entry name" value="UDP-Glycosyltransferase/glycogen phosphorylase"/>
    <property type="match status" value="1"/>
</dbReference>
<dbReference type="PANTHER" id="PTHR43025">
    <property type="entry name" value="MONOGALACTOSYLDIACYLGLYCEROL SYNTHASE"/>
    <property type="match status" value="1"/>
</dbReference>
<dbReference type="EMBL" id="JAAYYV010000467">
    <property type="protein sequence ID" value="NLF55892.1"/>
    <property type="molecule type" value="Genomic_DNA"/>
</dbReference>
<dbReference type="InterPro" id="IPR007235">
    <property type="entry name" value="Glyco_trans_28_C"/>
</dbReference>
<evidence type="ECO:0000313" key="2">
    <source>
        <dbReference type="EMBL" id="NLF55892.1"/>
    </source>
</evidence>
<dbReference type="AlphaFoldDB" id="A0A7X7LYV4"/>
<evidence type="ECO:0000259" key="1">
    <source>
        <dbReference type="Pfam" id="PF04101"/>
    </source>
</evidence>
<dbReference type="PANTHER" id="PTHR43025:SF3">
    <property type="entry name" value="MONOGALACTOSYLDIACYLGLYCEROL SYNTHASE 1, CHLOROPLASTIC"/>
    <property type="match status" value="1"/>
</dbReference>
<reference evidence="2 3" key="1">
    <citation type="journal article" date="2020" name="Biotechnol. Biofuels">
        <title>New insights from the biogas microbiome by comprehensive genome-resolved metagenomics of nearly 1600 species originating from multiple anaerobic digesters.</title>
        <authorList>
            <person name="Campanaro S."/>
            <person name="Treu L."/>
            <person name="Rodriguez-R L.M."/>
            <person name="Kovalovszki A."/>
            <person name="Ziels R.M."/>
            <person name="Maus I."/>
            <person name="Zhu X."/>
            <person name="Kougias P.G."/>
            <person name="Basile A."/>
            <person name="Luo G."/>
            <person name="Schluter A."/>
            <person name="Konstantinidis K.T."/>
            <person name="Angelidaki I."/>
        </authorList>
    </citation>
    <scope>NUCLEOTIDE SEQUENCE [LARGE SCALE GENOMIC DNA]</scope>
    <source>
        <strain evidence="2">AS06rmzACSIP_256</strain>
    </source>
</reference>
<feature type="domain" description="Glycosyl transferase family 28 C-terminal" evidence="1">
    <location>
        <begin position="224"/>
        <end position="339"/>
    </location>
</feature>
<accession>A0A7X7LYV4</accession>
<comment type="caution">
    <text evidence="2">The sequence shown here is derived from an EMBL/GenBank/DDBJ whole genome shotgun (WGS) entry which is preliminary data.</text>
</comment>
<protein>
    <submittedName>
        <fullName evidence="2">Galactosyldiacylglycerol synthase</fullName>
    </submittedName>
</protein>
<dbReference type="Gene3D" id="3.40.50.2000">
    <property type="entry name" value="Glycogen Phosphorylase B"/>
    <property type="match status" value="1"/>
</dbReference>
<evidence type="ECO:0000313" key="3">
    <source>
        <dbReference type="Proteomes" id="UP000536534"/>
    </source>
</evidence>
<gene>
    <name evidence="2" type="ORF">GX576_16115</name>
</gene>
<sequence length="424" mass="47648">MKTVDLIYFNAGGGHRASARALETVIRDQGWPWRVRLVNLFEVLDPRDRYRSLTGMGPEDLYNKRLARGWTIGLGQELRLLQAFIRLAHPHLVRQLQTYWLQAEPDLVVSLVPNFNRAMYRSLAAALPGVPYVTVLTDMADVPPRFWIERDQRQHFVCGTARAVEQARALGHAEDRIHATSGMIIRPEFYAERAIDREGERRRLGLDPARPVGLVLFGGHGSKAMLTIARRLADTQLILVCGRNEALAAELRTLPSRAPRVVLGYTSEVAHYMRLADFFIGKPGPGSLSEALQQGLPVILVDNAWTMPQERYNAQWVREMEVGVCHRSVRTIDRAVAEMLGRLDHFRHKVARLDNRAVFEIPPILASIIDDAERLRSAPREEARRLLGCEREVPAGFLRVRPAPGAALSCGEGDSGGMKPVFVR</sequence>
<dbReference type="Proteomes" id="UP000536534">
    <property type="component" value="Unassembled WGS sequence"/>
</dbReference>
<dbReference type="Pfam" id="PF04101">
    <property type="entry name" value="Glyco_tran_28_C"/>
    <property type="match status" value="1"/>
</dbReference>
<dbReference type="GO" id="GO:0016758">
    <property type="term" value="F:hexosyltransferase activity"/>
    <property type="evidence" value="ECO:0007669"/>
    <property type="project" value="InterPro"/>
</dbReference>
<name>A0A7X7LYV4_9RHOO</name>
<proteinExistence type="predicted"/>